<evidence type="ECO:0000313" key="5">
    <source>
        <dbReference type="Proteomes" id="UP000483286"/>
    </source>
</evidence>
<dbReference type="PRINTS" id="PR00081">
    <property type="entry name" value="GDHRDH"/>
</dbReference>
<dbReference type="PRINTS" id="PR00080">
    <property type="entry name" value="SDRFAMILY"/>
</dbReference>
<evidence type="ECO:0000256" key="3">
    <source>
        <dbReference type="RuleBase" id="RU000363"/>
    </source>
</evidence>
<protein>
    <submittedName>
        <fullName evidence="4">SDR family NAD(P)-dependent oxidoreductase</fullName>
    </submittedName>
</protein>
<organism evidence="4 5">
    <name type="scientific">Deinococcus arboris</name>
    <dbReference type="NCBI Taxonomy" id="2682977"/>
    <lineage>
        <taxon>Bacteria</taxon>
        <taxon>Thermotogati</taxon>
        <taxon>Deinococcota</taxon>
        <taxon>Deinococci</taxon>
        <taxon>Deinococcales</taxon>
        <taxon>Deinococcaceae</taxon>
        <taxon>Deinococcus</taxon>
    </lineage>
</organism>
<sequence>MTTEGKVILITGTSSGVGLHTALELAAGGHHVYATMRNPERAGVLRQLAEEHGVTVHVRTLDVQQDDSVRACVQGIVAETGRLDVLVNNAGAGLVRATEQASDEDVQQVLDLNLLGVIRCVRAVLPVMRSAGHGQIVNVTSVGGLVGQPLNDLYCAAKFAVEGLSESLASYLEPYFGIRVQVVEPGAIATNFLSTVLAGLEESPGPLDEVYRPVLDDYLAPMVTLMEQARAGGGPVAVGQTPQEVAQVIARVVSGEITAFRTRTSASGEAFTALKTSGDPTGDALLTLVRQRFLNR</sequence>
<dbReference type="RefSeq" id="WP_157459154.1">
    <property type="nucleotide sequence ID" value="NZ_WQLB01000011.1"/>
</dbReference>
<evidence type="ECO:0000256" key="1">
    <source>
        <dbReference type="ARBA" id="ARBA00006484"/>
    </source>
</evidence>
<reference evidence="4 5" key="1">
    <citation type="submission" date="2019-12" db="EMBL/GenBank/DDBJ databases">
        <title>Deinococcus sp. HMF7620 Genome sequencing and assembly.</title>
        <authorList>
            <person name="Kang H."/>
            <person name="Kim H."/>
            <person name="Joh K."/>
        </authorList>
    </citation>
    <scope>NUCLEOTIDE SEQUENCE [LARGE SCALE GENOMIC DNA]</scope>
    <source>
        <strain evidence="4 5">HMF7620</strain>
    </source>
</reference>
<proteinExistence type="inferred from homology"/>
<dbReference type="InterPro" id="IPR036291">
    <property type="entry name" value="NAD(P)-bd_dom_sf"/>
</dbReference>
<dbReference type="PROSITE" id="PS00061">
    <property type="entry name" value="ADH_SHORT"/>
    <property type="match status" value="1"/>
</dbReference>
<dbReference type="EMBL" id="WQLB01000011">
    <property type="protein sequence ID" value="MVN87098.1"/>
    <property type="molecule type" value="Genomic_DNA"/>
</dbReference>
<dbReference type="SUPFAM" id="SSF51735">
    <property type="entry name" value="NAD(P)-binding Rossmann-fold domains"/>
    <property type="match status" value="1"/>
</dbReference>
<keyword evidence="5" id="KW-1185">Reference proteome</keyword>
<dbReference type="GO" id="GO:0005829">
    <property type="term" value="C:cytosol"/>
    <property type="evidence" value="ECO:0007669"/>
    <property type="project" value="TreeGrafter"/>
</dbReference>
<gene>
    <name evidence="4" type="ORF">GO986_09990</name>
</gene>
<dbReference type="InterPro" id="IPR002347">
    <property type="entry name" value="SDR_fam"/>
</dbReference>
<comment type="similarity">
    <text evidence="1 3">Belongs to the short-chain dehydrogenases/reductases (SDR) family.</text>
</comment>
<accession>A0A7C9LL07</accession>
<name>A0A7C9LL07_9DEIO</name>
<dbReference type="PANTHER" id="PTHR43391">
    <property type="entry name" value="RETINOL DEHYDROGENASE-RELATED"/>
    <property type="match status" value="1"/>
</dbReference>
<dbReference type="AlphaFoldDB" id="A0A7C9LL07"/>
<evidence type="ECO:0000256" key="2">
    <source>
        <dbReference type="ARBA" id="ARBA00023002"/>
    </source>
</evidence>
<dbReference type="PANTHER" id="PTHR43391:SF86">
    <property type="entry name" value="SHORT-CHAIN DEHYDROGENASE_REDUCTASE FAMILY PROTEIN"/>
    <property type="match status" value="1"/>
</dbReference>
<comment type="caution">
    <text evidence="4">The sequence shown here is derived from an EMBL/GenBank/DDBJ whole genome shotgun (WGS) entry which is preliminary data.</text>
</comment>
<dbReference type="Proteomes" id="UP000483286">
    <property type="component" value="Unassembled WGS sequence"/>
</dbReference>
<dbReference type="CDD" id="cd05374">
    <property type="entry name" value="17beta-HSD-like_SDR_c"/>
    <property type="match status" value="1"/>
</dbReference>
<dbReference type="Gene3D" id="3.40.50.720">
    <property type="entry name" value="NAD(P)-binding Rossmann-like Domain"/>
    <property type="match status" value="1"/>
</dbReference>
<dbReference type="Pfam" id="PF00106">
    <property type="entry name" value="adh_short"/>
    <property type="match status" value="1"/>
</dbReference>
<keyword evidence="2" id="KW-0560">Oxidoreductase</keyword>
<dbReference type="InterPro" id="IPR020904">
    <property type="entry name" value="Sc_DH/Rdtase_CS"/>
</dbReference>
<dbReference type="GO" id="GO:0016491">
    <property type="term" value="F:oxidoreductase activity"/>
    <property type="evidence" value="ECO:0007669"/>
    <property type="project" value="UniProtKB-KW"/>
</dbReference>
<evidence type="ECO:0000313" key="4">
    <source>
        <dbReference type="EMBL" id="MVN87098.1"/>
    </source>
</evidence>